<sequence>MRAFRSLFALLVGAQVSYSFVPPRHLTTATRSIVMLMLAAASAEAAEARGVRRGTTLLLGAGGMGFAVELAGVATGRPFGHYHYTDKLGPSFAGVPFLAFAAWAMMARPAWVVAGLIDPRPAARVPLAAGALTAWDIFLDPRMVREQYWSWPGGGRYEGVPASNFLGWFATSLGIFASWTALERAPARSEVTPRDDGALALYAWTWIGETVANVAVWRRPRVAVAGGAAMGAFALPALARRLARRAARRSR</sequence>
<keyword evidence="1" id="KW-1133">Transmembrane helix</keyword>
<proteinExistence type="predicted"/>
<name>A0A6J4S7H2_9ACTN</name>
<dbReference type="Pfam" id="PF04240">
    <property type="entry name" value="Caroten_synth"/>
    <property type="match status" value="1"/>
</dbReference>
<organism evidence="2">
    <name type="scientific">uncultured Solirubrobacterales bacterium</name>
    <dbReference type="NCBI Taxonomy" id="768556"/>
    <lineage>
        <taxon>Bacteria</taxon>
        <taxon>Bacillati</taxon>
        <taxon>Actinomycetota</taxon>
        <taxon>Thermoleophilia</taxon>
        <taxon>Solirubrobacterales</taxon>
        <taxon>environmental samples</taxon>
    </lineage>
</organism>
<feature type="transmembrane region" description="Helical" evidence="1">
    <location>
        <begin position="95"/>
        <end position="114"/>
    </location>
</feature>
<dbReference type="AlphaFoldDB" id="A0A6J4S7H2"/>
<gene>
    <name evidence="2" type="ORF">AVDCRST_MAG17-816</name>
</gene>
<protein>
    <submittedName>
        <fullName evidence="2">Carotenoid biosynthesis protein</fullName>
    </submittedName>
</protein>
<dbReference type="InterPro" id="IPR007354">
    <property type="entry name" value="CruF-like"/>
</dbReference>
<reference evidence="2" key="1">
    <citation type="submission" date="2020-02" db="EMBL/GenBank/DDBJ databases">
        <authorList>
            <person name="Meier V. D."/>
        </authorList>
    </citation>
    <scope>NUCLEOTIDE SEQUENCE</scope>
    <source>
        <strain evidence="2">AVDCRST_MAG17</strain>
    </source>
</reference>
<dbReference type="EMBL" id="CADCVV010000062">
    <property type="protein sequence ID" value="CAA9491727.1"/>
    <property type="molecule type" value="Genomic_DNA"/>
</dbReference>
<keyword evidence="1" id="KW-0812">Transmembrane</keyword>
<evidence type="ECO:0000256" key="1">
    <source>
        <dbReference type="SAM" id="Phobius"/>
    </source>
</evidence>
<feature type="transmembrane region" description="Helical" evidence="1">
    <location>
        <begin position="159"/>
        <end position="179"/>
    </location>
</feature>
<feature type="transmembrane region" description="Helical" evidence="1">
    <location>
        <begin position="223"/>
        <end position="243"/>
    </location>
</feature>
<keyword evidence="1" id="KW-0472">Membrane</keyword>
<feature type="transmembrane region" description="Helical" evidence="1">
    <location>
        <begin position="57"/>
        <end position="75"/>
    </location>
</feature>
<dbReference type="PANTHER" id="PTHR39419">
    <property type="entry name" value="SLL0814 PROTEIN"/>
    <property type="match status" value="1"/>
</dbReference>
<dbReference type="PANTHER" id="PTHR39419:SF1">
    <property type="entry name" value="SLL0814 PROTEIN"/>
    <property type="match status" value="1"/>
</dbReference>
<evidence type="ECO:0000313" key="2">
    <source>
        <dbReference type="EMBL" id="CAA9491727.1"/>
    </source>
</evidence>
<accession>A0A6J4S7H2</accession>